<evidence type="ECO:0000313" key="2">
    <source>
        <dbReference type="EMBL" id="HGG01557.1"/>
    </source>
</evidence>
<reference evidence="2" key="1">
    <citation type="journal article" date="2020" name="mSystems">
        <title>Genome- and Community-Level Interaction Insights into Carbon Utilization and Element Cycling Functions of Hydrothermarchaeota in Hydrothermal Sediment.</title>
        <authorList>
            <person name="Zhou Z."/>
            <person name="Liu Y."/>
            <person name="Xu W."/>
            <person name="Pan J."/>
            <person name="Luo Z.H."/>
            <person name="Li M."/>
        </authorList>
    </citation>
    <scope>NUCLEOTIDE SEQUENCE [LARGE SCALE GENOMIC DNA]</scope>
    <source>
        <strain evidence="2">SpSt-374</strain>
    </source>
</reference>
<comment type="caution">
    <text evidence="2">The sequence shown here is derived from an EMBL/GenBank/DDBJ whole genome shotgun (WGS) entry which is preliminary data.</text>
</comment>
<evidence type="ECO:0008006" key="3">
    <source>
        <dbReference type="Google" id="ProtNLM"/>
    </source>
</evidence>
<gene>
    <name evidence="2" type="ORF">ENR15_13140</name>
</gene>
<dbReference type="EMBL" id="DSPX01000130">
    <property type="protein sequence ID" value="HGG01557.1"/>
    <property type="molecule type" value="Genomic_DNA"/>
</dbReference>
<sequence length="200" mass="20816">MTKFSSFFCFPMSLLALMLVSSYSRAAAETTAAPLLGTQAVKFMPGVPEIPAPTPELAQVYRDRENISGRNYLGVGLHIGFNDTTSALGGGGFAVLSKFALSRQVSVRPGVVFGTNTVLELPLTIDFPIKDTEDDLQVNVAPYLGGGLAVALGDDSRFGGFGTVGIDAGLTPQFTATAGLKVGFLEEAEVGITVGGSLTF</sequence>
<name>A0A7C3VKH7_9CYAN</name>
<feature type="signal peptide" evidence="1">
    <location>
        <begin position="1"/>
        <end position="26"/>
    </location>
</feature>
<proteinExistence type="predicted"/>
<dbReference type="AlphaFoldDB" id="A0A7C3VKH7"/>
<evidence type="ECO:0000256" key="1">
    <source>
        <dbReference type="SAM" id="SignalP"/>
    </source>
</evidence>
<organism evidence="2">
    <name type="scientific">Planktothricoides sp. SpSt-374</name>
    <dbReference type="NCBI Taxonomy" id="2282167"/>
    <lineage>
        <taxon>Bacteria</taxon>
        <taxon>Bacillati</taxon>
        <taxon>Cyanobacteriota</taxon>
        <taxon>Cyanophyceae</taxon>
        <taxon>Oscillatoriophycideae</taxon>
        <taxon>Oscillatoriales</taxon>
        <taxon>Oscillatoriaceae</taxon>
        <taxon>Planktothricoides</taxon>
    </lineage>
</organism>
<keyword evidence="1" id="KW-0732">Signal</keyword>
<feature type="chain" id="PRO_5028453056" description="Outer membrane protein beta-barrel domain-containing protein" evidence="1">
    <location>
        <begin position="27"/>
        <end position="200"/>
    </location>
</feature>
<protein>
    <recommendedName>
        <fullName evidence="3">Outer membrane protein beta-barrel domain-containing protein</fullName>
    </recommendedName>
</protein>
<accession>A0A7C3VKH7</accession>